<name>A0A919FF45_9ACTN</name>
<protein>
    <submittedName>
        <fullName evidence="2">Metal-dependent hydrolase</fullName>
    </submittedName>
</protein>
<dbReference type="GeneID" id="95351743"/>
<dbReference type="AlphaFoldDB" id="A0A919FF45"/>
<proteinExistence type="predicted"/>
<sequence>MPRATRAAAAVPAAPAPAAGPAPAPVLRKAAAPTVHENLVLEPRDVRFDWSQLPLHWIPDEPMATHTINVLHLLLPEGERWFVKVFKEALPLITDEQLREEVLGFIGQEAIHAEAHQEVLDHLLAQGLDPRPYVRQIGWLFQRVLGERSGLDPRRRRENIIERVAFVAAIEHFTAFLGDWALNSPGLDRAKADPTMLDLLRWHGAEEVEHRSVAYDLMVHLDPGYLRRVRGMAVSGPLLVHLWVRGVRFLLAADPTLDGRIRPTWREARQIAGRGMLPDPLRSLRSGLRYLKRGYHPTQEGSSGQALSYLATSPAARAAAAHH</sequence>
<keyword evidence="3" id="KW-1185">Reference proteome</keyword>
<feature type="region of interest" description="Disordered" evidence="1">
    <location>
        <begin position="1"/>
        <end position="22"/>
    </location>
</feature>
<reference evidence="2" key="2">
    <citation type="submission" date="2020-09" db="EMBL/GenBank/DDBJ databases">
        <authorList>
            <person name="Sun Q."/>
            <person name="Ohkuma M."/>
        </authorList>
    </citation>
    <scope>NUCLEOTIDE SEQUENCE</scope>
    <source>
        <strain evidence="2">JCM 4646</strain>
    </source>
</reference>
<reference evidence="2" key="1">
    <citation type="journal article" date="2014" name="Int. J. Syst. Evol. Microbiol.">
        <title>Complete genome sequence of Corynebacterium casei LMG S-19264T (=DSM 44701T), isolated from a smear-ripened cheese.</title>
        <authorList>
            <consortium name="US DOE Joint Genome Institute (JGI-PGF)"/>
            <person name="Walter F."/>
            <person name="Albersmeier A."/>
            <person name="Kalinowski J."/>
            <person name="Ruckert C."/>
        </authorList>
    </citation>
    <scope>NUCLEOTIDE SEQUENCE</scope>
    <source>
        <strain evidence="2">JCM 4646</strain>
    </source>
</reference>
<dbReference type="InterPro" id="IPR016516">
    <property type="entry name" value="UCP07580"/>
</dbReference>
<dbReference type="Proteomes" id="UP000617734">
    <property type="component" value="Unassembled WGS sequence"/>
</dbReference>
<dbReference type="GO" id="GO:0016787">
    <property type="term" value="F:hydrolase activity"/>
    <property type="evidence" value="ECO:0007669"/>
    <property type="project" value="UniProtKB-KW"/>
</dbReference>
<evidence type="ECO:0000313" key="3">
    <source>
        <dbReference type="Proteomes" id="UP000617734"/>
    </source>
</evidence>
<evidence type="ECO:0000256" key="1">
    <source>
        <dbReference type="SAM" id="MobiDB-lite"/>
    </source>
</evidence>
<organism evidence="2 3">
    <name type="scientific">Kitasatospora indigofera</name>
    <dbReference type="NCBI Taxonomy" id="67307"/>
    <lineage>
        <taxon>Bacteria</taxon>
        <taxon>Bacillati</taxon>
        <taxon>Actinomycetota</taxon>
        <taxon>Actinomycetes</taxon>
        <taxon>Kitasatosporales</taxon>
        <taxon>Streptomycetaceae</taxon>
        <taxon>Kitasatospora</taxon>
    </lineage>
</organism>
<dbReference type="Pfam" id="PF10118">
    <property type="entry name" value="Metal_hydrol"/>
    <property type="match status" value="1"/>
</dbReference>
<dbReference type="EMBL" id="BNBO01000004">
    <property type="protein sequence ID" value="GHH63272.1"/>
    <property type="molecule type" value="Genomic_DNA"/>
</dbReference>
<gene>
    <name evidence="2" type="ORF">GCM10018781_12430</name>
</gene>
<dbReference type="RefSeq" id="WP_190209744.1">
    <property type="nucleotide sequence ID" value="NZ_BNBO01000004.1"/>
</dbReference>
<dbReference type="PANTHER" id="PTHR39456">
    <property type="entry name" value="METAL-DEPENDENT HYDROLASE"/>
    <property type="match status" value="1"/>
</dbReference>
<dbReference type="PIRSF" id="PIRSF007580">
    <property type="entry name" value="UCP07580"/>
    <property type="match status" value="1"/>
</dbReference>
<evidence type="ECO:0000313" key="2">
    <source>
        <dbReference type="EMBL" id="GHH63272.1"/>
    </source>
</evidence>
<dbReference type="PANTHER" id="PTHR39456:SF1">
    <property type="entry name" value="METAL-DEPENDENT HYDROLASE"/>
    <property type="match status" value="1"/>
</dbReference>
<feature type="compositionally biased region" description="Low complexity" evidence="1">
    <location>
        <begin position="1"/>
        <end position="13"/>
    </location>
</feature>
<keyword evidence="2" id="KW-0378">Hydrolase</keyword>
<comment type="caution">
    <text evidence="2">The sequence shown here is derived from an EMBL/GenBank/DDBJ whole genome shotgun (WGS) entry which is preliminary data.</text>
</comment>
<accession>A0A919FF45</accession>